<keyword evidence="7" id="KW-1185">Reference proteome</keyword>
<name>A0ABT3SVS5_9GAMM</name>
<keyword evidence="4" id="KW-0472">Membrane</keyword>
<evidence type="ECO:0000256" key="3">
    <source>
        <dbReference type="ARBA" id="ARBA00022989"/>
    </source>
</evidence>
<comment type="subcellular location">
    <subcellularLocation>
        <location evidence="1">Membrane</location>
        <topology evidence="1">Single-pass membrane protein</topology>
    </subcellularLocation>
</comment>
<reference evidence="6" key="1">
    <citation type="submission" date="2019-02" db="EMBL/GenBank/DDBJ databases">
        <authorList>
            <person name="Li S.-H."/>
        </authorList>
    </citation>
    <scope>NUCLEOTIDE SEQUENCE</scope>
    <source>
        <strain evidence="6">IMCC8485</strain>
    </source>
</reference>
<keyword evidence="3" id="KW-1133">Transmembrane helix</keyword>
<feature type="domain" description="Translocation and assembly module TamB C-terminal" evidence="5">
    <location>
        <begin position="875"/>
        <end position="1128"/>
    </location>
</feature>
<evidence type="ECO:0000313" key="6">
    <source>
        <dbReference type="EMBL" id="MCX2974081.1"/>
    </source>
</evidence>
<dbReference type="Pfam" id="PF04357">
    <property type="entry name" value="TamB"/>
    <property type="match status" value="1"/>
</dbReference>
<dbReference type="Proteomes" id="UP001143307">
    <property type="component" value="Unassembled WGS sequence"/>
</dbReference>
<dbReference type="PANTHER" id="PTHR36985">
    <property type="entry name" value="TRANSLOCATION AND ASSEMBLY MODULE SUBUNIT TAMB"/>
    <property type="match status" value="1"/>
</dbReference>
<evidence type="ECO:0000256" key="4">
    <source>
        <dbReference type="ARBA" id="ARBA00023136"/>
    </source>
</evidence>
<organism evidence="6 7">
    <name type="scientific">Candidatus Seongchinamella marina</name>
    <dbReference type="NCBI Taxonomy" id="2518990"/>
    <lineage>
        <taxon>Bacteria</taxon>
        <taxon>Pseudomonadati</taxon>
        <taxon>Pseudomonadota</taxon>
        <taxon>Gammaproteobacteria</taxon>
        <taxon>Cellvibrionales</taxon>
        <taxon>Halieaceae</taxon>
        <taxon>Seongchinamella</taxon>
    </lineage>
</organism>
<evidence type="ECO:0000313" key="7">
    <source>
        <dbReference type="Proteomes" id="UP001143307"/>
    </source>
</evidence>
<gene>
    <name evidence="6" type="ORF">EYC87_10865</name>
</gene>
<dbReference type="InterPro" id="IPR007452">
    <property type="entry name" value="TamB_C"/>
</dbReference>
<dbReference type="PANTHER" id="PTHR36985:SF1">
    <property type="entry name" value="TRANSLOCATION AND ASSEMBLY MODULE SUBUNIT TAMB"/>
    <property type="match status" value="1"/>
</dbReference>
<comment type="caution">
    <text evidence="6">The sequence shown here is derived from an EMBL/GenBank/DDBJ whole genome shotgun (WGS) entry which is preliminary data.</text>
</comment>
<accession>A0ABT3SVS5</accession>
<protein>
    <recommendedName>
        <fullName evidence="5">Translocation and assembly module TamB C-terminal domain-containing protein</fullName>
    </recommendedName>
</protein>
<dbReference type="RefSeq" id="WP_279252895.1">
    <property type="nucleotide sequence ID" value="NZ_SHNP01000003.1"/>
</dbReference>
<sequence>MTKTLKLTVAGLALLLLIATTGFAAIWTLLNSESGTAFLAGQLRQTMGDTLSWETLEGPITGPLQLTGVAISQPGTNIKMDKVRLEWQPGALLQGSLALSLLALDNMTVTLTTEESSASSASFNPSSLNLPVDISLSDVRLTNVQISQDTGSKVLIDSLQGNAELKGNQLTIKQLEVQASQGSVSISGTTSLENDMPLDARVELTLTGQEGSPLKAELGLGGIIGWGDAIDFALVYDLGVQGLAQLEAGLPDADFIAGKIIGRFLGDAIELKQFSLEAENHTIALALQGAVSGLNSDAPSLDTQLQWQGLHWPLDTDAPDLTSAAGALQFKGPLNDYQLEFEASIAGTDIPAGQWQGQGSGNLQQLKLDAVNARILEGELAATGLVSWDPVPAWQLRIEGAELNPGFVNPELEGVIAAALDTSGKLDPELGLLVRFDIERLSGELFGYPLDVSAAGELIEDSISLARLDLSSGQNRFEAEGELSANALDLSWELRALSPGEFVAGVAGTLTGTGTITGSTEAPRVNARFKGRSLAMDSFSTTGVDITLVAGTAPGDDLTLAIATDALLSDGDIVADSLSLKANGSNARHQLQIAIIAAKQSIDGRLQGGITAALDGWQGNIEVLNATTTTLGAWSLAKPTPLSIGIETASLGDSCLIRQSGPGRLCAQGSWRSNDDSALALELKQIPLELLQTTATGNVGGNVQASLAADGSLQAAGKLEVSPGFINLELENGNKQMAHEGGALTLKVDAQGAEAELHFIPPENGTLDANLKLPALTRIPFSGPQALSGSLQITLPDLSSIAAWVPDIQSATGRMNADISFAGTLDQPRFTGTLELQDGSADIPVAGLQLRQAELQISSKPAQPDLLQVSGGVKSGSGEISLSGIINTAETSAALRLQGDYFEAFNTRDAQVSLSPNLKIDWEQETLQLRGDLLIPEAKITPRLELSPAMLSQDGEEVTTPDQIIAPSADVVVVNGNLDNRAGEELSAPFRIDSQTRLILGDAVNVKAMGFVGRITGNALFTNTPEQTSLIPIANGNFSVEDGTFRSFGQDLDIRTGQLLFNNVPATEPVINLRAVRWIDGDAQVSSAGIILTGPIATPTMELFSRPQLEASEVQAYLLTGRSSGDRNNVLSIGTYVSPRIYVGYGYNTLENTSEFNSIFNITPRYGAGIDVGEADNNLNMTFTYER</sequence>
<dbReference type="EMBL" id="SHNP01000003">
    <property type="protein sequence ID" value="MCX2974081.1"/>
    <property type="molecule type" value="Genomic_DNA"/>
</dbReference>
<proteinExistence type="predicted"/>
<evidence type="ECO:0000256" key="1">
    <source>
        <dbReference type="ARBA" id="ARBA00004167"/>
    </source>
</evidence>
<keyword evidence="2" id="KW-0812">Transmembrane</keyword>
<evidence type="ECO:0000256" key="2">
    <source>
        <dbReference type="ARBA" id="ARBA00022692"/>
    </source>
</evidence>
<evidence type="ECO:0000259" key="5">
    <source>
        <dbReference type="Pfam" id="PF04357"/>
    </source>
</evidence>